<comment type="caution">
    <text evidence="1">The sequence shown here is derived from an EMBL/GenBank/DDBJ whole genome shotgun (WGS) entry which is preliminary data.</text>
</comment>
<feature type="non-terminal residue" evidence="1">
    <location>
        <position position="1"/>
    </location>
</feature>
<protein>
    <submittedName>
        <fullName evidence="1">Uncharacterized protein</fullName>
    </submittedName>
</protein>
<name>A0ABW2V9Z9_9BACL</name>
<evidence type="ECO:0000313" key="2">
    <source>
        <dbReference type="Proteomes" id="UP001596528"/>
    </source>
</evidence>
<evidence type="ECO:0000313" key="1">
    <source>
        <dbReference type="EMBL" id="MFC7751123.1"/>
    </source>
</evidence>
<reference evidence="2" key="1">
    <citation type="journal article" date="2019" name="Int. J. Syst. Evol. Microbiol.">
        <title>The Global Catalogue of Microorganisms (GCM) 10K type strain sequencing project: providing services to taxonomists for standard genome sequencing and annotation.</title>
        <authorList>
            <consortium name="The Broad Institute Genomics Platform"/>
            <consortium name="The Broad Institute Genome Sequencing Center for Infectious Disease"/>
            <person name="Wu L."/>
            <person name="Ma J."/>
        </authorList>
    </citation>
    <scope>NUCLEOTIDE SEQUENCE [LARGE SCALE GENOMIC DNA]</scope>
    <source>
        <strain evidence="2">JCM 18657</strain>
    </source>
</reference>
<organism evidence="1 2">
    <name type="scientific">Paenibacillus thermoaerophilus</name>
    <dbReference type="NCBI Taxonomy" id="1215385"/>
    <lineage>
        <taxon>Bacteria</taxon>
        <taxon>Bacillati</taxon>
        <taxon>Bacillota</taxon>
        <taxon>Bacilli</taxon>
        <taxon>Bacillales</taxon>
        <taxon>Paenibacillaceae</taxon>
        <taxon>Paenibacillus</taxon>
    </lineage>
</organism>
<keyword evidence="2" id="KW-1185">Reference proteome</keyword>
<gene>
    <name evidence="1" type="ORF">ACFQWB_14470</name>
</gene>
<sequence>SRTLPSDSESSARMSGGLAFFICIVVMNEWLDLRFQGNAILAVILTVARLTPIGCFDKMSLIHFQTGFQDS</sequence>
<dbReference type="Proteomes" id="UP001596528">
    <property type="component" value="Unassembled WGS sequence"/>
</dbReference>
<dbReference type="EMBL" id="JBHTGQ010000039">
    <property type="protein sequence ID" value="MFC7751123.1"/>
    <property type="molecule type" value="Genomic_DNA"/>
</dbReference>
<proteinExistence type="predicted"/>
<accession>A0ABW2V9Z9</accession>
<dbReference type="RefSeq" id="WP_379253206.1">
    <property type="nucleotide sequence ID" value="NZ_JBHTGQ010000039.1"/>
</dbReference>